<dbReference type="InterPro" id="IPR011761">
    <property type="entry name" value="ATP-grasp"/>
</dbReference>
<dbReference type="Gene3D" id="3.90.820.10">
    <property type="entry name" value="Structural Genomics, Unknown Function 30-nov-00 1gh9 Mol_id"/>
    <property type="match status" value="1"/>
</dbReference>
<dbReference type="PROSITE" id="PS50975">
    <property type="entry name" value="ATP_GRASP"/>
    <property type="match status" value="1"/>
</dbReference>
<keyword evidence="2 4" id="KW-0547">Nucleotide-binding</keyword>
<gene>
    <name evidence="6" type="ORF">BA1DRAFT_01110</name>
</gene>
<evidence type="ECO:0000313" key="7">
    <source>
        <dbReference type="Proteomes" id="UP000023464"/>
    </source>
</evidence>
<keyword evidence="1" id="KW-0436">Ligase</keyword>
<keyword evidence="3 4" id="KW-0067">ATP-binding</keyword>
<dbReference type="PANTHER" id="PTHR43585">
    <property type="entry name" value="FUMIPYRROLE BIOSYNTHESIS PROTEIN C"/>
    <property type="match status" value="1"/>
</dbReference>
<organism evidence="6 7">
    <name type="scientific">Photorhabdus aegyptia</name>
    <dbReference type="NCBI Taxonomy" id="2805098"/>
    <lineage>
        <taxon>Bacteria</taxon>
        <taxon>Pseudomonadati</taxon>
        <taxon>Pseudomonadota</taxon>
        <taxon>Gammaproteobacteria</taxon>
        <taxon>Enterobacterales</taxon>
        <taxon>Morganellaceae</taxon>
        <taxon>Photorhabdus</taxon>
    </lineage>
</organism>
<evidence type="ECO:0000256" key="3">
    <source>
        <dbReference type="ARBA" id="ARBA00022840"/>
    </source>
</evidence>
<dbReference type="InterPro" id="IPR038020">
    <property type="entry name" value="MbtH-like_sf"/>
</dbReference>
<dbReference type="GO" id="GO:0016874">
    <property type="term" value="F:ligase activity"/>
    <property type="evidence" value="ECO:0007669"/>
    <property type="project" value="UniProtKB-KW"/>
</dbReference>
<evidence type="ECO:0000256" key="4">
    <source>
        <dbReference type="PROSITE-ProRule" id="PRU00409"/>
    </source>
</evidence>
<dbReference type="AlphaFoldDB" id="A0A022PKW2"/>
<comment type="caution">
    <text evidence="6">The sequence shown here is derived from an EMBL/GenBank/DDBJ whole genome shotgun (WGS) entry which is preliminary data.</text>
</comment>
<dbReference type="GO" id="GO:0046872">
    <property type="term" value="F:metal ion binding"/>
    <property type="evidence" value="ECO:0007669"/>
    <property type="project" value="InterPro"/>
</dbReference>
<evidence type="ECO:0000313" key="6">
    <source>
        <dbReference type="EMBL" id="EYU16286.1"/>
    </source>
</evidence>
<dbReference type="GO" id="GO:0005524">
    <property type="term" value="F:ATP binding"/>
    <property type="evidence" value="ECO:0007669"/>
    <property type="project" value="UniProtKB-UniRule"/>
</dbReference>
<dbReference type="Gene3D" id="3.30.470.20">
    <property type="entry name" value="ATP-grasp fold, B domain"/>
    <property type="match status" value="1"/>
</dbReference>
<dbReference type="SUPFAM" id="SSF160582">
    <property type="entry name" value="MbtH-like"/>
    <property type="match status" value="1"/>
</dbReference>
<dbReference type="InterPro" id="IPR005153">
    <property type="entry name" value="MbtH-like_dom"/>
</dbReference>
<feature type="domain" description="ATP-grasp" evidence="5">
    <location>
        <begin position="192"/>
        <end position="394"/>
    </location>
</feature>
<protein>
    <submittedName>
        <fullName evidence="6">Biotin carboxylase</fullName>
    </submittedName>
</protein>
<dbReference type="Pfam" id="PF03621">
    <property type="entry name" value="MbtH"/>
    <property type="match status" value="1"/>
</dbReference>
<accession>A0A022PKW2</accession>
<evidence type="ECO:0000256" key="2">
    <source>
        <dbReference type="ARBA" id="ARBA00022741"/>
    </source>
</evidence>
<dbReference type="RefSeq" id="WP_051560673.1">
    <property type="nucleotide sequence ID" value="NZ_CAWLTM010000103.1"/>
</dbReference>
<dbReference type="SMR" id="A0A022PKW2"/>
<reference evidence="6 7" key="1">
    <citation type="submission" date="2014-03" db="EMBL/GenBank/DDBJ databases">
        <title>Draft Genome of Photorhabdus luminescens BA1, an Egyptian Isolate.</title>
        <authorList>
            <person name="Ghazal S."/>
            <person name="Hurst S.G.IV."/>
            <person name="Morris K."/>
            <person name="Thomas K."/>
            <person name="Tisa L.S."/>
        </authorList>
    </citation>
    <scope>NUCLEOTIDE SEQUENCE [LARGE SCALE GENOMIC DNA]</scope>
    <source>
        <strain evidence="6 7">BA1</strain>
    </source>
</reference>
<dbReference type="SMART" id="SM00923">
    <property type="entry name" value="MbtH"/>
    <property type="match status" value="1"/>
</dbReference>
<dbReference type="PATRIC" id="fig|1393736.3.peg.1133"/>
<proteinExistence type="predicted"/>
<evidence type="ECO:0000259" key="5">
    <source>
        <dbReference type="PROSITE" id="PS50975"/>
    </source>
</evidence>
<dbReference type="SUPFAM" id="SSF56059">
    <property type="entry name" value="Glutathione synthetase ATP-binding domain-like"/>
    <property type="match status" value="1"/>
</dbReference>
<sequence>MSDENTQTQMKYSSSFEGLMDEYLVVINDEEQYACVHSEWPVATGWRAIGFSGTQEACKKWIEEVWTDMRPASLRNVPQSFDNQPLIVIYDEGAALPKDIVTELNGVAPLVLVINSNEHTRERISYFSRFCHVVDGSDIERAVSELAFLNPAGIVTFSERALRLTATLAKHLNLPFHDLETVYRLTDKNKQRVALQEAGIESIRFYLINTVSDWEQAVEQVCLPAVLKPSYGGGSIDTYLIEDPQTGKRLVEKLLSNKQIGFDGGRSLVLEEFLQGRPSLPFGDYVSVESLVVNGEIKHINVTGKMPLSSPFREYGHIWPSVLSDIEQNQIYALTSSAIKVLGVNRGITHTELKLTEQGPRIIEVNGRVGGGINEMAKISLNISLLEMAARLALGKMIDFPVFNPERVYFNICHIAPTRPCEILRINGEDELLSLDGVSSYRPYVWAGTTLPGGSQTNEINMVLGKVDNHKAFLDIYQRMGQCLRFHVRFMDSEEVQILNAHELGAI</sequence>
<dbReference type="PANTHER" id="PTHR43585:SF2">
    <property type="entry name" value="ATP-GRASP ENZYME FSQD"/>
    <property type="match status" value="1"/>
</dbReference>
<dbReference type="InterPro" id="IPR052032">
    <property type="entry name" value="ATP-dep_AA_Ligase"/>
</dbReference>
<keyword evidence="7" id="KW-1185">Reference proteome</keyword>
<evidence type="ECO:0000256" key="1">
    <source>
        <dbReference type="ARBA" id="ARBA00022598"/>
    </source>
</evidence>
<dbReference type="Proteomes" id="UP000023464">
    <property type="component" value="Unassembled WGS sequence"/>
</dbReference>
<name>A0A022PKW2_9GAMM</name>
<dbReference type="Pfam" id="PF13535">
    <property type="entry name" value="ATP-grasp_4"/>
    <property type="match status" value="1"/>
</dbReference>
<dbReference type="EMBL" id="JFGV01000012">
    <property type="protein sequence ID" value="EYU16286.1"/>
    <property type="molecule type" value="Genomic_DNA"/>
</dbReference>